<gene>
    <name evidence="3" type="ORF">A4U43_C06F11330</name>
</gene>
<name>A0A5P1ENK5_ASPOF</name>
<evidence type="ECO:0000313" key="4">
    <source>
        <dbReference type="Proteomes" id="UP000243459"/>
    </source>
</evidence>
<dbReference type="EMBL" id="CM007386">
    <property type="protein sequence ID" value="ONK66727.1"/>
    <property type="molecule type" value="Genomic_DNA"/>
</dbReference>
<feature type="compositionally biased region" description="Low complexity" evidence="1">
    <location>
        <begin position="59"/>
        <end position="71"/>
    </location>
</feature>
<evidence type="ECO:0000259" key="2">
    <source>
        <dbReference type="Pfam" id="PF13259"/>
    </source>
</evidence>
<evidence type="ECO:0000313" key="3">
    <source>
        <dbReference type="EMBL" id="ONK66727.1"/>
    </source>
</evidence>
<protein>
    <recommendedName>
        <fullName evidence="2">Gag1-like clamp domain-containing protein</fullName>
    </recommendedName>
</protein>
<dbReference type="PANTHER" id="PTHR33373">
    <property type="entry name" value="OS07G0479600 PROTEIN"/>
    <property type="match status" value="1"/>
</dbReference>
<dbReference type="AlphaFoldDB" id="A0A5P1ENK5"/>
<evidence type="ECO:0000256" key="1">
    <source>
        <dbReference type="SAM" id="MobiDB-lite"/>
    </source>
</evidence>
<dbReference type="Proteomes" id="UP000243459">
    <property type="component" value="Chromosome 6"/>
</dbReference>
<proteinExistence type="predicted"/>
<sequence>MHGNRGCLSSCTKATPITSVDEPAKGLKIQGRTVRRHSTKEDIWSTSTHEMDNCGIQSQRSISSMSTSTQTLDNHGAGSTSSPSEFVNHGFLLWTQTRQQWTSNKKSQTQTEELREPRISWNATYESLLGSNKRFPQPIPLSEMIDFLVDVWEQEGMYD</sequence>
<feature type="region of interest" description="Disordered" evidence="1">
    <location>
        <begin position="59"/>
        <end position="84"/>
    </location>
</feature>
<dbReference type="Pfam" id="PF13259">
    <property type="entry name" value="clamp_Gag1-like"/>
    <property type="match status" value="1"/>
</dbReference>
<organism evidence="3 4">
    <name type="scientific">Asparagus officinalis</name>
    <name type="common">Garden asparagus</name>
    <dbReference type="NCBI Taxonomy" id="4686"/>
    <lineage>
        <taxon>Eukaryota</taxon>
        <taxon>Viridiplantae</taxon>
        <taxon>Streptophyta</taxon>
        <taxon>Embryophyta</taxon>
        <taxon>Tracheophyta</taxon>
        <taxon>Spermatophyta</taxon>
        <taxon>Magnoliopsida</taxon>
        <taxon>Liliopsida</taxon>
        <taxon>Asparagales</taxon>
        <taxon>Asparagaceae</taxon>
        <taxon>Asparagoideae</taxon>
        <taxon>Asparagus</taxon>
    </lineage>
</organism>
<accession>A0A5P1ENK5</accession>
<dbReference type="OMA" id="TCEMDNN"/>
<dbReference type="PANTHER" id="PTHR33373:SF1">
    <property type="entry name" value="DUF4050 DOMAIN-CONTAINING PROTEIN"/>
    <property type="match status" value="1"/>
</dbReference>
<dbReference type="InterPro" id="IPR025124">
    <property type="entry name" value="Gag1-like_clamp"/>
</dbReference>
<reference evidence="4" key="1">
    <citation type="journal article" date="2017" name="Nat. Commun.">
        <title>The asparagus genome sheds light on the origin and evolution of a young Y chromosome.</title>
        <authorList>
            <person name="Harkess A."/>
            <person name="Zhou J."/>
            <person name="Xu C."/>
            <person name="Bowers J.E."/>
            <person name="Van der Hulst R."/>
            <person name="Ayyampalayam S."/>
            <person name="Mercati F."/>
            <person name="Riccardi P."/>
            <person name="McKain M.R."/>
            <person name="Kakrana A."/>
            <person name="Tang H."/>
            <person name="Ray J."/>
            <person name="Groenendijk J."/>
            <person name="Arikit S."/>
            <person name="Mathioni S.M."/>
            <person name="Nakano M."/>
            <person name="Shan H."/>
            <person name="Telgmann-Rauber A."/>
            <person name="Kanno A."/>
            <person name="Yue Z."/>
            <person name="Chen H."/>
            <person name="Li W."/>
            <person name="Chen Y."/>
            <person name="Xu X."/>
            <person name="Zhang Y."/>
            <person name="Luo S."/>
            <person name="Chen H."/>
            <person name="Gao J."/>
            <person name="Mao Z."/>
            <person name="Pires J.C."/>
            <person name="Luo M."/>
            <person name="Kudrna D."/>
            <person name="Wing R.A."/>
            <person name="Meyers B.C."/>
            <person name="Yi K."/>
            <person name="Kong H."/>
            <person name="Lavrijsen P."/>
            <person name="Sunseri F."/>
            <person name="Falavigna A."/>
            <person name="Ye Y."/>
            <person name="Leebens-Mack J.H."/>
            <person name="Chen G."/>
        </authorList>
    </citation>
    <scope>NUCLEOTIDE SEQUENCE [LARGE SCALE GENOMIC DNA]</scope>
    <source>
        <strain evidence="4">cv. DH0086</strain>
    </source>
</reference>
<feature type="domain" description="Gag1-like clamp" evidence="2">
    <location>
        <begin position="48"/>
        <end position="159"/>
    </location>
</feature>
<dbReference type="Gramene" id="ONK66727">
    <property type="protein sequence ID" value="ONK66727"/>
    <property type="gene ID" value="A4U43_C06F11330"/>
</dbReference>
<keyword evidence="4" id="KW-1185">Reference proteome</keyword>